<dbReference type="Proteomes" id="UP000469385">
    <property type="component" value="Unassembled WGS sequence"/>
</dbReference>
<feature type="chain" id="PRO_5026721023" description="Surface-adhesin protein E-like domain-containing protein" evidence="1">
    <location>
        <begin position="26"/>
        <end position="127"/>
    </location>
</feature>
<feature type="domain" description="Surface-adhesin protein E-like" evidence="2">
    <location>
        <begin position="27"/>
        <end position="127"/>
    </location>
</feature>
<evidence type="ECO:0000259" key="2">
    <source>
        <dbReference type="Pfam" id="PF16747"/>
    </source>
</evidence>
<feature type="signal peptide" evidence="1">
    <location>
        <begin position="1"/>
        <end position="25"/>
    </location>
</feature>
<proteinExistence type="predicted"/>
<keyword evidence="4" id="KW-1185">Reference proteome</keyword>
<protein>
    <recommendedName>
        <fullName evidence="2">Surface-adhesin protein E-like domain-containing protein</fullName>
    </recommendedName>
</protein>
<dbReference type="EMBL" id="WSEL01000003">
    <property type="protein sequence ID" value="MVQ29832.1"/>
    <property type="molecule type" value="Genomic_DNA"/>
</dbReference>
<accession>A0A6N8ISY1</accession>
<name>A0A6N8ISY1_9BURK</name>
<evidence type="ECO:0000256" key="1">
    <source>
        <dbReference type="SAM" id="SignalP"/>
    </source>
</evidence>
<dbReference type="RefSeq" id="WP_157397793.1">
    <property type="nucleotide sequence ID" value="NZ_WSEL01000003.1"/>
</dbReference>
<comment type="caution">
    <text evidence="3">The sequence shown here is derived from an EMBL/GenBank/DDBJ whole genome shotgun (WGS) entry which is preliminary data.</text>
</comment>
<keyword evidence="1" id="KW-0732">Signal</keyword>
<gene>
    <name evidence="3" type="ORF">GON04_10255</name>
</gene>
<dbReference type="AlphaFoldDB" id="A0A6N8ISY1"/>
<organism evidence="3 4">
    <name type="scientific">Ramlibacter pinisoli</name>
    <dbReference type="NCBI Taxonomy" id="2682844"/>
    <lineage>
        <taxon>Bacteria</taxon>
        <taxon>Pseudomonadati</taxon>
        <taxon>Pseudomonadota</taxon>
        <taxon>Betaproteobacteria</taxon>
        <taxon>Burkholderiales</taxon>
        <taxon>Comamonadaceae</taxon>
        <taxon>Ramlibacter</taxon>
    </lineage>
</organism>
<dbReference type="Pfam" id="PF16747">
    <property type="entry name" value="Adhesin_E"/>
    <property type="match status" value="1"/>
</dbReference>
<dbReference type="InterPro" id="IPR031939">
    <property type="entry name" value="Adhesin_E-like"/>
</dbReference>
<sequence>MLRLPPLRPFALLLACACQLGPALAGWDSYGESETGSYYWDRSTLQTDGDRRRVWRLFELKQAGADGVQSGKALIEFSCKDGTYRYLRTLYYADRQGRGRYLGGAKEQPAEPIAPGSTIGVLARSVC</sequence>
<reference evidence="3 4" key="1">
    <citation type="submission" date="2019-12" db="EMBL/GenBank/DDBJ databases">
        <authorList>
            <person name="Huq M.A."/>
        </authorList>
    </citation>
    <scope>NUCLEOTIDE SEQUENCE [LARGE SCALE GENOMIC DNA]</scope>
    <source>
        <strain evidence="3 4">MAH-25</strain>
    </source>
</reference>
<evidence type="ECO:0000313" key="3">
    <source>
        <dbReference type="EMBL" id="MVQ29832.1"/>
    </source>
</evidence>
<evidence type="ECO:0000313" key="4">
    <source>
        <dbReference type="Proteomes" id="UP000469385"/>
    </source>
</evidence>